<sequence>MKADLHVHSHYSDGSDSAEKIFQYASNAKLTHISVVDHDTVDGWLELKSLSLRYGIQAIPGIEISAYDFRRNRKVHVLGYQYNPDATNIKALCNPLLKRRQNNSVWQINQIRSLGYDLDKDIVSKIAQPSNTIYKQHIMKQLTEASFTSREYINLYKMLFKGNGIAAKDIEYVDVFDAVQAIVADGGLAVVAHPGQLDSYELIPELIEVGLGGIELIHPDHNEEDHRRIKELSSKYNLILTGGTDYHGIFGIDIKIGDLVSPSLPANERNNLIYFK</sequence>
<dbReference type="InterPro" id="IPR004013">
    <property type="entry name" value="PHP_dom"/>
</dbReference>
<protein>
    <recommendedName>
        <fullName evidence="1">Polymerase/histidinol phosphatase N-terminal domain-containing protein</fullName>
    </recommendedName>
</protein>
<gene>
    <name evidence="2" type="ORF">DFR57_10779</name>
</gene>
<dbReference type="SMART" id="SM00481">
    <property type="entry name" value="POLIIIAc"/>
    <property type="match status" value="1"/>
</dbReference>
<reference evidence="2 3" key="1">
    <citation type="submission" date="2018-07" db="EMBL/GenBank/DDBJ databases">
        <title>Genomic Encyclopedia of Type Strains, Phase IV (KMG-IV): sequencing the most valuable type-strain genomes for metagenomic binning, comparative biology and taxonomic classification.</title>
        <authorList>
            <person name="Goeker M."/>
        </authorList>
    </citation>
    <scope>NUCLEOTIDE SEQUENCE [LARGE SCALE GENOMIC DNA]</scope>
    <source>
        <strain evidence="2 3">DSM 27696</strain>
    </source>
</reference>
<proteinExistence type="predicted"/>
<dbReference type="InterPro" id="IPR052018">
    <property type="entry name" value="PHP_domain"/>
</dbReference>
<comment type="caution">
    <text evidence="2">The sequence shown here is derived from an EMBL/GenBank/DDBJ whole genome shotgun (WGS) entry which is preliminary data.</text>
</comment>
<name>A0A368XNX0_9BACI</name>
<dbReference type="Proteomes" id="UP000252585">
    <property type="component" value="Unassembled WGS sequence"/>
</dbReference>
<dbReference type="RefSeq" id="WP_114352912.1">
    <property type="nucleotide sequence ID" value="NZ_QPJJ01000007.1"/>
</dbReference>
<dbReference type="GO" id="GO:0004534">
    <property type="term" value="F:5'-3' RNA exonuclease activity"/>
    <property type="evidence" value="ECO:0007669"/>
    <property type="project" value="TreeGrafter"/>
</dbReference>
<dbReference type="SUPFAM" id="SSF89550">
    <property type="entry name" value="PHP domain-like"/>
    <property type="match status" value="1"/>
</dbReference>
<dbReference type="CDD" id="cd07438">
    <property type="entry name" value="PHP_HisPPase_AMP"/>
    <property type="match status" value="1"/>
</dbReference>
<dbReference type="Pfam" id="PF02811">
    <property type="entry name" value="PHP"/>
    <property type="match status" value="1"/>
</dbReference>
<dbReference type="InterPro" id="IPR003141">
    <property type="entry name" value="Pol/His_phosphatase_N"/>
</dbReference>
<dbReference type="PANTHER" id="PTHR42924:SF3">
    <property type="entry name" value="POLYMERASE_HISTIDINOL PHOSPHATASE N-TERMINAL DOMAIN-CONTAINING PROTEIN"/>
    <property type="match status" value="1"/>
</dbReference>
<dbReference type="GO" id="GO:0035312">
    <property type="term" value="F:5'-3' DNA exonuclease activity"/>
    <property type="evidence" value="ECO:0007669"/>
    <property type="project" value="TreeGrafter"/>
</dbReference>
<keyword evidence="3" id="KW-1185">Reference proteome</keyword>
<dbReference type="OrthoDB" id="9804333at2"/>
<dbReference type="Gene3D" id="3.20.20.140">
    <property type="entry name" value="Metal-dependent hydrolases"/>
    <property type="match status" value="1"/>
</dbReference>
<evidence type="ECO:0000313" key="2">
    <source>
        <dbReference type="EMBL" id="RCW69691.1"/>
    </source>
</evidence>
<feature type="domain" description="Polymerase/histidinol phosphatase N-terminal" evidence="1">
    <location>
        <begin position="3"/>
        <end position="68"/>
    </location>
</feature>
<dbReference type="InterPro" id="IPR016195">
    <property type="entry name" value="Pol/histidinol_Pase-like"/>
</dbReference>
<organism evidence="2 3">
    <name type="scientific">Saliterribacillus persicus</name>
    <dbReference type="NCBI Taxonomy" id="930114"/>
    <lineage>
        <taxon>Bacteria</taxon>
        <taxon>Bacillati</taxon>
        <taxon>Bacillota</taxon>
        <taxon>Bacilli</taxon>
        <taxon>Bacillales</taxon>
        <taxon>Bacillaceae</taxon>
        <taxon>Saliterribacillus</taxon>
    </lineage>
</organism>
<dbReference type="AlphaFoldDB" id="A0A368XNX0"/>
<evidence type="ECO:0000313" key="3">
    <source>
        <dbReference type="Proteomes" id="UP000252585"/>
    </source>
</evidence>
<evidence type="ECO:0000259" key="1">
    <source>
        <dbReference type="SMART" id="SM00481"/>
    </source>
</evidence>
<dbReference type="EMBL" id="QPJJ01000007">
    <property type="protein sequence ID" value="RCW69691.1"/>
    <property type="molecule type" value="Genomic_DNA"/>
</dbReference>
<accession>A0A368XNX0</accession>
<dbReference type="Gene3D" id="1.10.150.650">
    <property type="match status" value="1"/>
</dbReference>
<dbReference type="PANTHER" id="PTHR42924">
    <property type="entry name" value="EXONUCLEASE"/>
    <property type="match status" value="1"/>
</dbReference>